<organism evidence="2 3">
    <name type="scientific">Nocardia xishanensis</name>
    <dbReference type="NCBI Taxonomy" id="238964"/>
    <lineage>
        <taxon>Bacteria</taxon>
        <taxon>Bacillati</taxon>
        <taxon>Actinomycetota</taxon>
        <taxon>Actinomycetes</taxon>
        <taxon>Mycobacteriales</taxon>
        <taxon>Nocardiaceae</taxon>
        <taxon>Nocardia</taxon>
    </lineage>
</organism>
<feature type="chain" id="PRO_5045184155" description="Lipoprotein" evidence="1">
    <location>
        <begin position="20"/>
        <end position="185"/>
    </location>
</feature>
<gene>
    <name evidence="2" type="ORF">ACH49W_08400</name>
</gene>
<evidence type="ECO:0008006" key="4">
    <source>
        <dbReference type="Google" id="ProtNLM"/>
    </source>
</evidence>
<dbReference type="EMBL" id="JBIRYO010000004">
    <property type="protein sequence ID" value="MFI2473385.1"/>
    <property type="molecule type" value="Genomic_DNA"/>
</dbReference>
<reference evidence="2 3" key="1">
    <citation type="submission" date="2024-10" db="EMBL/GenBank/DDBJ databases">
        <title>The Natural Products Discovery Center: Release of the First 8490 Sequenced Strains for Exploring Actinobacteria Biosynthetic Diversity.</title>
        <authorList>
            <person name="Kalkreuter E."/>
            <person name="Kautsar S.A."/>
            <person name="Yang D."/>
            <person name="Bader C.D."/>
            <person name="Teijaro C.N."/>
            <person name="Fluegel L."/>
            <person name="Davis C.M."/>
            <person name="Simpson J.R."/>
            <person name="Lauterbach L."/>
            <person name="Steele A.D."/>
            <person name="Gui C."/>
            <person name="Meng S."/>
            <person name="Li G."/>
            <person name="Viehrig K."/>
            <person name="Ye F."/>
            <person name="Su P."/>
            <person name="Kiefer A.F."/>
            <person name="Nichols A."/>
            <person name="Cepeda A.J."/>
            <person name="Yan W."/>
            <person name="Fan B."/>
            <person name="Jiang Y."/>
            <person name="Adhikari A."/>
            <person name="Zheng C.-J."/>
            <person name="Schuster L."/>
            <person name="Cowan T.M."/>
            <person name="Smanski M.J."/>
            <person name="Chevrette M.G."/>
            <person name="De Carvalho L.P.S."/>
            <person name="Shen B."/>
        </authorList>
    </citation>
    <scope>NUCLEOTIDE SEQUENCE [LARGE SCALE GENOMIC DNA]</scope>
    <source>
        <strain evidence="2 3">NPDC019275</strain>
    </source>
</reference>
<evidence type="ECO:0000313" key="3">
    <source>
        <dbReference type="Proteomes" id="UP001611415"/>
    </source>
</evidence>
<feature type="signal peptide" evidence="1">
    <location>
        <begin position="1"/>
        <end position="19"/>
    </location>
</feature>
<sequence length="185" mass="18969">MKLLNPRGFGLVCATAAVAAGLTVSGCADRIAGNAYPNTSELAAYKTEAAASSAAATSSRRAAAQTQAITDNCAQFPTVTGAGVVSYNAFVDAHDANAPDYAAKRDAATQTLEDAATKVETGVNTAAEPLPPELVAKFNEYVAAARALAAETRTMTYTAPVGALNEASKRVNDARNAVRDACPKR</sequence>
<dbReference type="PROSITE" id="PS51257">
    <property type="entry name" value="PROKAR_LIPOPROTEIN"/>
    <property type="match status" value="1"/>
</dbReference>
<protein>
    <recommendedName>
        <fullName evidence="4">Lipoprotein</fullName>
    </recommendedName>
</protein>
<keyword evidence="3" id="KW-1185">Reference proteome</keyword>
<accession>A0ABW7WX15</accession>
<dbReference type="RefSeq" id="WP_357403550.1">
    <property type="nucleotide sequence ID" value="NZ_JBEYCD010000004.1"/>
</dbReference>
<name>A0ABW7WX15_9NOCA</name>
<evidence type="ECO:0000256" key="1">
    <source>
        <dbReference type="SAM" id="SignalP"/>
    </source>
</evidence>
<comment type="caution">
    <text evidence="2">The sequence shown here is derived from an EMBL/GenBank/DDBJ whole genome shotgun (WGS) entry which is preliminary data.</text>
</comment>
<keyword evidence="1" id="KW-0732">Signal</keyword>
<dbReference type="Proteomes" id="UP001611415">
    <property type="component" value="Unassembled WGS sequence"/>
</dbReference>
<proteinExistence type="predicted"/>
<evidence type="ECO:0000313" key="2">
    <source>
        <dbReference type="EMBL" id="MFI2473385.1"/>
    </source>
</evidence>